<evidence type="ECO:0000256" key="7">
    <source>
        <dbReference type="ARBA" id="ARBA00023136"/>
    </source>
</evidence>
<dbReference type="GO" id="GO:0016763">
    <property type="term" value="F:pentosyltransferase activity"/>
    <property type="evidence" value="ECO:0007669"/>
    <property type="project" value="TreeGrafter"/>
</dbReference>
<evidence type="ECO:0000256" key="2">
    <source>
        <dbReference type="ARBA" id="ARBA00022475"/>
    </source>
</evidence>
<sequence length="522" mass="55015">MSGEGTRCLQFGVGERASARSGVWIVPACFLLVAGWLVARALAAPLNHDESQYVAAAVLSGQSLIFRDFLSLQPPLHAWLLAPVAWAFAGDSFIALRMTSAAMGLVALAAVYAAQRGLGIGKWPALAATVLMAGCDAFQFTAAVVRNDMAPTMLLALGLLAALTGIRRGEYGWWAAAGLLFGLATSAKLSFAPPLAVAGLFLLAHVRDRRIGVAAVLAFGCGGLAGLVPMAIGYLAGPDAFIYGTLTFGSTAPFDWYRANGLHYRLAPSGKLGDLAYFAILGPTVAALALVGWDGVRRWRGEKLAGFSLEQRLLIALILAGLIGAYLPTPVQRQYLMPLMPPLFIALGAALAAIASRRGRAIALAVLGLFALFGFAKAGWPMLRAATHGAPAVVVDDQAEWIGDALRAQRLTGPVASLSPERLVDSGYPVDPRFATGPFVYRSGALVSPRDAERFRVLTAGTLFAALDRAPPAAILTGYEAGTRKFSIAPDAGLIAYARARSYRAVRLPDGIGVLHIRPQRR</sequence>
<keyword evidence="11" id="KW-1185">Reference proteome</keyword>
<keyword evidence="6 8" id="KW-1133">Transmembrane helix</keyword>
<evidence type="ECO:0000256" key="1">
    <source>
        <dbReference type="ARBA" id="ARBA00004651"/>
    </source>
</evidence>
<accession>A0A239CBF9</accession>
<evidence type="ECO:0000256" key="4">
    <source>
        <dbReference type="ARBA" id="ARBA00022679"/>
    </source>
</evidence>
<dbReference type="InterPro" id="IPR038731">
    <property type="entry name" value="RgtA/B/C-like"/>
</dbReference>
<evidence type="ECO:0000259" key="9">
    <source>
        <dbReference type="Pfam" id="PF13231"/>
    </source>
</evidence>
<organism evidence="10 11">
    <name type="scientific">Edaphosphingomonas laterariae</name>
    <dbReference type="NCBI Taxonomy" id="861865"/>
    <lineage>
        <taxon>Bacteria</taxon>
        <taxon>Pseudomonadati</taxon>
        <taxon>Pseudomonadota</taxon>
        <taxon>Alphaproteobacteria</taxon>
        <taxon>Sphingomonadales</taxon>
        <taxon>Rhizorhabdaceae</taxon>
        <taxon>Edaphosphingomonas</taxon>
    </lineage>
</organism>
<dbReference type="GO" id="GO:0009103">
    <property type="term" value="P:lipopolysaccharide biosynthetic process"/>
    <property type="evidence" value="ECO:0007669"/>
    <property type="project" value="UniProtKB-ARBA"/>
</dbReference>
<evidence type="ECO:0000313" key="11">
    <source>
        <dbReference type="Proteomes" id="UP000198281"/>
    </source>
</evidence>
<dbReference type="InterPro" id="IPR050297">
    <property type="entry name" value="LipidA_mod_glycosyltrf_83"/>
</dbReference>
<dbReference type="GO" id="GO:0005886">
    <property type="term" value="C:plasma membrane"/>
    <property type="evidence" value="ECO:0007669"/>
    <property type="project" value="UniProtKB-SubCell"/>
</dbReference>
<feature type="transmembrane region" description="Helical" evidence="8">
    <location>
        <begin position="101"/>
        <end position="119"/>
    </location>
</feature>
<evidence type="ECO:0000256" key="5">
    <source>
        <dbReference type="ARBA" id="ARBA00022692"/>
    </source>
</evidence>
<dbReference type="Pfam" id="PF13231">
    <property type="entry name" value="PMT_2"/>
    <property type="match status" value="1"/>
</dbReference>
<feature type="domain" description="Glycosyltransferase RgtA/B/C/D-like" evidence="9">
    <location>
        <begin position="73"/>
        <end position="228"/>
    </location>
</feature>
<feature type="transmembrane region" description="Helical" evidence="8">
    <location>
        <begin position="21"/>
        <end position="39"/>
    </location>
</feature>
<dbReference type="Proteomes" id="UP000198281">
    <property type="component" value="Unassembled WGS sequence"/>
</dbReference>
<evidence type="ECO:0000256" key="6">
    <source>
        <dbReference type="ARBA" id="ARBA00022989"/>
    </source>
</evidence>
<keyword evidence="7 8" id="KW-0472">Membrane</keyword>
<comment type="subcellular location">
    <subcellularLocation>
        <location evidence="1">Cell membrane</location>
        <topology evidence="1">Multi-pass membrane protein</topology>
    </subcellularLocation>
</comment>
<gene>
    <name evidence="10" type="ORF">SAMN06295912_102115</name>
</gene>
<keyword evidence="3" id="KW-0328">Glycosyltransferase</keyword>
<keyword evidence="5 8" id="KW-0812">Transmembrane</keyword>
<dbReference type="AlphaFoldDB" id="A0A239CBF9"/>
<keyword evidence="2" id="KW-1003">Cell membrane</keyword>
<dbReference type="PANTHER" id="PTHR33908">
    <property type="entry name" value="MANNOSYLTRANSFERASE YKCB-RELATED"/>
    <property type="match status" value="1"/>
</dbReference>
<evidence type="ECO:0000313" key="10">
    <source>
        <dbReference type="EMBL" id="SNS17565.1"/>
    </source>
</evidence>
<protein>
    <submittedName>
        <fullName evidence="10">4-amino-4-deoxy-L-arabinose transferase</fullName>
    </submittedName>
</protein>
<dbReference type="EMBL" id="FZOS01000002">
    <property type="protein sequence ID" value="SNS17565.1"/>
    <property type="molecule type" value="Genomic_DNA"/>
</dbReference>
<feature type="transmembrane region" description="Helical" evidence="8">
    <location>
        <begin position="175"/>
        <end position="204"/>
    </location>
</feature>
<feature type="transmembrane region" description="Helical" evidence="8">
    <location>
        <begin position="152"/>
        <end position="169"/>
    </location>
</feature>
<feature type="transmembrane region" description="Helical" evidence="8">
    <location>
        <begin position="275"/>
        <end position="293"/>
    </location>
</feature>
<evidence type="ECO:0000256" key="3">
    <source>
        <dbReference type="ARBA" id="ARBA00022676"/>
    </source>
</evidence>
<feature type="transmembrane region" description="Helical" evidence="8">
    <location>
        <begin position="313"/>
        <end position="329"/>
    </location>
</feature>
<name>A0A239CBF9_9SPHN</name>
<keyword evidence="4 10" id="KW-0808">Transferase</keyword>
<proteinExistence type="predicted"/>
<dbReference type="PANTHER" id="PTHR33908:SF11">
    <property type="entry name" value="MEMBRANE PROTEIN"/>
    <property type="match status" value="1"/>
</dbReference>
<feature type="transmembrane region" description="Helical" evidence="8">
    <location>
        <begin position="361"/>
        <end position="380"/>
    </location>
</feature>
<reference evidence="11" key="1">
    <citation type="submission" date="2017-06" db="EMBL/GenBank/DDBJ databases">
        <authorList>
            <person name="Varghese N."/>
            <person name="Submissions S."/>
        </authorList>
    </citation>
    <scope>NUCLEOTIDE SEQUENCE [LARGE SCALE GENOMIC DNA]</scope>
    <source>
        <strain evidence="11">LNB2</strain>
    </source>
</reference>
<evidence type="ECO:0000256" key="8">
    <source>
        <dbReference type="SAM" id="Phobius"/>
    </source>
</evidence>
<feature type="transmembrane region" description="Helical" evidence="8">
    <location>
        <begin position="211"/>
        <end position="236"/>
    </location>
</feature>
<feature type="transmembrane region" description="Helical" evidence="8">
    <location>
        <begin position="335"/>
        <end position="354"/>
    </location>
</feature>